<reference evidence="3" key="1">
    <citation type="journal article" date="2017" name="Nat. Microbiol.">
        <title>Global analysis of biosynthetic gene clusters reveals vast potential of secondary metabolite production in Penicillium species.</title>
        <authorList>
            <person name="Nielsen J.C."/>
            <person name="Grijseels S."/>
            <person name="Prigent S."/>
            <person name="Ji B."/>
            <person name="Dainat J."/>
            <person name="Nielsen K.F."/>
            <person name="Frisvad J.C."/>
            <person name="Workman M."/>
            <person name="Nielsen J."/>
        </authorList>
    </citation>
    <scope>NUCLEOTIDE SEQUENCE [LARGE SCALE GENOMIC DNA]</scope>
    <source>
        <strain evidence="3">IBT 29486</strain>
    </source>
</reference>
<dbReference type="AlphaFoldDB" id="A0A1V6S7W1"/>
<accession>A0A1V6S7W1</accession>
<keyword evidence="3" id="KW-1185">Reference proteome</keyword>
<dbReference type="EMBL" id="MDYP01000005">
    <property type="protein sequence ID" value="OQE09936.1"/>
    <property type="molecule type" value="Genomic_DNA"/>
</dbReference>
<organism evidence="2 3">
    <name type="scientific">Penicillium vulpinum</name>
    <dbReference type="NCBI Taxonomy" id="29845"/>
    <lineage>
        <taxon>Eukaryota</taxon>
        <taxon>Fungi</taxon>
        <taxon>Dikarya</taxon>
        <taxon>Ascomycota</taxon>
        <taxon>Pezizomycotina</taxon>
        <taxon>Eurotiomycetes</taxon>
        <taxon>Eurotiomycetidae</taxon>
        <taxon>Eurotiales</taxon>
        <taxon>Aspergillaceae</taxon>
        <taxon>Penicillium</taxon>
    </lineage>
</organism>
<feature type="region of interest" description="Disordered" evidence="1">
    <location>
        <begin position="37"/>
        <end position="77"/>
    </location>
</feature>
<protein>
    <submittedName>
        <fullName evidence="2">Uncharacterized protein</fullName>
    </submittedName>
</protein>
<sequence>MDRVFFVDARENDVSVASPFGNFPLTTLFIRPTASDLHQEGDYRDGMNNSKKPTPGRAQSSAHPPADDSLQNELYPAEQQTNRLWKSLMELLRTFTINIPNVACR</sequence>
<gene>
    <name evidence="2" type="ORF">PENVUL_c005G09205</name>
</gene>
<comment type="caution">
    <text evidence="2">The sequence shown here is derived from an EMBL/GenBank/DDBJ whole genome shotgun (WGS) entry which is preliminary data.</text>
</comment>
<evidence type="ECO:0000313" key="3">
    <source>
        <dbReference type="Proteomes" id="UP000191518"/>
    </source>
</evidence>
<evidence type="ECO:0000313" key="2">
    <source>
        <dbReference type="EMBL" id="OQE09936.1"/>
    </source>
</evidence>
<evidence type="ECO:0000256" key="1">
    <source>
        <dbReference type="SAM" id="MobiDB-lite"/>
    </source>
</evidence>
<feature type="compositionally biased region" description="Polar residues" evidence="1">
    <location>
        <begin position="47"/>
        <end position="62"/>
    </location>
</feature>
<proteinExistence type="predicted"/>
<name>A0A1V6S7W1_9EURO</name>
<dbReference type="Proteomes" id="UP000191518">
    <property type="component" value="Unassembled WGS sequence"/>
</dbReference>